<dbReference type="AlphaFoldDB" id="A0A6J0PKN0"/>
<gene>
    <name evidence="3" type="primary">LOC109506050</name>
</gene>
<keyword evidence="1" id="KW-1133">Transmembrane helix</keyword>
<accession>A0A6J0PKN0</accession>
<dbReference type="Proteomes" id="UP000504607">
    <property type="component" value="Chromosome 7"/>
</dbReference>
<evidence type="ECO:0000256" key="1">
    <source>
        <dbReference type="SAM" id="Phobius"/>
    </source>
</evidence>
<feature type="transmembrane region" description="Helical" evidence="1">
    <location>
        <begin position="89"/>
        <end position="111"/>
    </location>
</feature>
<name>A0A6J0PKN0_ELAGV</name>
<reference evidence="3" key="1">
    <citation type="submission" date="2025-08" db="UniProtKB">
        <authorList>
            <consortium name="RefSeq"/>
        </authorList>
    </citation>
    <scope>IDENTIFICATION</scope>
</reference>
<dbReference type="InParanoid" id="A0A6J0PKN0"/>
<keyword evidence="1" id="KW-0472">Membrane</keyword>
<sequence length="235" mass="25490">MAATWHDGAGMVVLALVGRHHHRPILRRPLHALLHAARGVGAPVVAPGEGAVLDGLLPVLAPPVTVFKVIHFALRLEREPWLPLTLLPFLLPFLRASFLGLALLLLLAVGLGRIGSVSGSLGGGGGDRGRVRGRRKVEHLGGLRRGDRGGHLHRRRREWDVEEGPVKVLEAKQLEKALGALVCPSDVEGRVEDPTDLVGGERGDSGRRRDVHLFFSLNLYPRETGKTFFPWSPTG</sequence>
<evidence type="ECO:0000313" key="3">
    <source>
        <dbReference type="RefSeq" id="XP_019707098.1"/>
    </source>
</evidence>
<dbReference type="OrthoDB" id="277011at2759"/>
<keyword evidence="1" id="KW-0812">Transmembrane</keyword>
<organism evidence="2 3">
    <name type="scientific">Elaeis guineensis var. tenera</name>
    <name type="common">Oil palm</name>
    <dbReference type="NCBI Taxonomy" id="51953"/>
    <lineage>
        <taxon>Eukaryota</taxon>
        <taxon>Viridiplantae</taxon>
        <taxon>Streptophyta</taxon>
        <taxon>Embryophyta</taxon>
        <taxon>Tracheophyta</taxon>
        <taxon>Spermatophyta</taxon>
        <taxon>Magnoliopsida</taxon>
        <taxon>Liliopsida</taxon>
        <taxon>Arecaceae</taxon>
        <taxon>Arecoideae</taxon>
        <taxon>Cocoseae</taxon>
        <taxon>Elaeidinae</taxon>
        <taxon>Elaeis</taxon>
    </lineage>
</organism>
<keyword evidence="2" id="KW-1185">Reference proteome</keyword>
<evidence type="ECO:0000313" key="2">
    <source>
        <dbReference type="Proteomes" id="UP000504607"/>
    </source>
</evidence>
<dbReference type="RefSeq" id="XP_019707098.1">
    <property type="nucleotide sequence ID" value="XM_019851539.1"/>
</dbReference>
<protein>
    <submittedName>
        <fullName evidence="3">Uncharacterized protein LOC109506050</fullName>
    </submittedName>
</protein>
<proteinExistence type="predicted"/>